<feature type="compositionally biased region" description="Polar residues" evidence="1">
    <location>
        <begin position="1"/>
        <end position="10"/>
    </location>
</feature>
<evidence type="ECO:0000313" key="2">
    <source>
        <dbReference type="EMBL" id="KYN37254.1"/>
    </source>
</evidence>
<dbReference type="AlphaFoldDB" id="A0A195FB42"/>
<sequence length="94" mass="10184">MRVSRGLTSVTDERQRGSRSDTPFKDDERRDGACGHDSRVSLTGGTKCLFGRSGHRFDKHGRARGRISDGGTPDIFTSCQAGVATRCVASRRVG</sequence>
<feature type="region of interest" description="Disordered" evidence="1">
    <location>
        <begin position="1"/>
        <end position="37"/>
    </location>
</feature>
<protein>
    <submittedName>
        <fullName evidence="2">Uncharacterized protein</fullName>
    </submittedName>
</protein>
<evidence type="ECO:0000313" key="3">
    <source>
        <dbReference type="Proteomes" id="UP000078541"/>
    </source>
</evidence>
<organism evidence="2 3">
    <name type="scientific">Trachymyrmex septentrionalis</name>
    <dbReference type="NCBI Taxonomy" id="34720"/>
    <lineage>
        <taxon>Eukaryota</taxon>
        <taxon>Metazoa</taxon>
        <taxon>Ecdysozoa</taxon>
        <taxon>Arthropoda</taxon>
        <taxon>Hexapoda</taxon>
        <taxon>Insecta</taxon>
        <taxon>Pterygota</taxon>
        <taxon>Neoptera</taxon>
        <taxon>Endopterygota</taxon>
        <taxon>Hymenoptera</taxon>
        <taxon>Apocrita</taxon>
        <taxon>Aculeata</taxon>
        <taxon>Formicoidea</taxon>
        <taxon>Formicidae</taxon>
        <taxon>Myrmicinae</taxon>
        <taxon>Trachymyrmex</taxon>
    </lineage>
</organism>
<dbReference type="EMBL" id="KQ981720">
    <property type="protein sequence ID" value="KYN37254.1"/>
    <property type="molecule type" value="Genomic_DNA"/>
</dbReference>
<gene>
    <name evidence="2" type="ORF">ALC56_08311</name>
</gene>
<name>A0A195FB42_9HYME</name>
<proteinExistence type="predicted"/>
<dbReference type="Proteomes" id="UP000078541">
    <property type="component" value="Unassembled WGS sequence"/>
</dbReference>
<reference evidence="2 3" key="1">
    <citation type="submission" date="2016-03" db="EMBL/GenBank/DDBJ databases">
        <title>Trachymyrmex septentrionalis WGS genome.</title>
        <authorList>
            <person name="Nygaard S."/>
            <person name="Hu H."/>
            <person name="Boomsma J."/>
            <person name="Zhang G."/>
        </authorList>
    </citation>
    <scope>NUCLEOTIDE SEQUENCE [LARGE SCALE GENOMIC DNA]</scope>
    <source>
        <strain evidence="2">Tsep2-gDNA-1</strain>
        <tissue evidence="2">Whole body</tissue>
    </source>
</reference>
<feature type="region of interest" description="Disordered" evidence="1">
    <location>
        <begin position="53"/>
        <end position="72"/>
    </location>
</feature>
<feature type="compositionally biased region" description="Basic residues" evidence="1">
    <location>
        <begin position="53"/>
        <end position="65"/>
    </location>
</feature>
<feature type="compositionally biased region" description="Basic and acidic residues" evidence="1">
    <location>
        <begin position="11"/>
        <end position="37"/>
    </location>
</feature>
<evidence type="ECO:0000256" key="1">
    <source>
        <dbReference type="SAM" id="MobiDB-lite"/>
    </source>
</evidence>
<accession>A0A195FB42</accession>
<keyword evidence="3" id="KW-1185">Reference proteome</keyword>